<evidence type="ECO:0000313" key="1">
    <source>
        <dbReference type="EMBL" id="NHF59995.1"/>
    </source>
</evidence>
<protein>
    <submittedName>
        <fullName evidence="1">Uncharacterized protein</fullName>
    </submittedName>
</protein>
<keyword evidence="2" id="KW-1185">Reference proteome</keyword>
<sequence length="102" mass="11254">MAIYFIRNSQPLANAKKSKTFSLLLNFLNTRIFSSTNFSQPFGQLAAKANGSILEGLVDLLKSERDGALAERDNFLALATFHVPRNLSFAAASSRPKKSKVY</sequence>
<dbReference type="RefSeq" id="WP_152574500.1">
    <property type="nucleotide sequence ID" value="NZ_VIKU02000003.1"/>
</dbReference>
<gene>
    <name evidence="1" type="ORF">FK220_011625</name>
</gene>
<reference evidence="1" key="2">
    <citation type="submission" date="2020-03" db="EMBL/GenBank/DDBJ databases">
        <title>Flavobacteriaceae bacterium strain TP-CH-4, a member of the family Flavobacteriaceae isolated from a deep-sea seamount.</title>
        <authorList>
            <person name="Zhang D.-C."/>
        </authorList>
    </citation>
    <scope>NUCLEOTIDE SEQUENCE</scope>
    <source>
        <strain evidence="1">TP-CH-4</strain>
    </source>
</reference>
<dbReference type="AlphaFoldDB" id="A0A967AVM6"/>
<dbReference type="EMBL" id="VIKU02000003">
    <property type="protein sequence ID" value="NHF59995.1"/>
    <property type="molecule type" value="Genomic_DNA"/>
</dbReference>
<dbReference type="Proteomes" id="UP000707206">
    <property type="component" value="Unassembled WGS sequence"/>
</dbReference>
<proteinExistence type="predicted"/>
<reference evidence="1" key="1">
    <citation type="submission" date="2019-07" db="EMBL/GenBank/DDBJ databases">
        <authorList>
            <person name="De-Chao Zhang Q."/>
        </authorList>
    </citation>
    <scope>NUCLEOTIDE SEQUENCE</scope>
    <source>
        <strain evidence="1">TP-CH-4</strain>
    </source>
</reference>
<name>A0A967AVM6_9FLAO</name>
<evidence type="ECO:0000313" key="2">
    <source>
        <dbReference type="Proteomes" id="UP000707206"/>
    </source>
</evidence>
<organism evidence="1 2">
    <name type="scientific">Pelagihabitans pacificus</name>
    <dbReference type="NCBI Taxonomy" id="2696054"/>
    <lineage>
        <taxon>Bacteria</taxon>
        <taxon>Pseudomonadati</taxon>
        <taxon>Bacteroidota</taxon>
        <taxon>Flavobacteriia</taxon>
        <taxon>Flavobacteriales</taxon>
        <taxon>Flavobacteriaceae</taxon>
        <taxon>Pelagihabitans</taxon>
    </lineage>
</organism>
<comment type="caution">
    <text evidence="1">The sequence shown here is derived from an EMBL/GenBank/DDBJ whole genome shotgun (WGS) entry which is preliminary data.</text>
</comment>
<accession>A0A967AVM6</accession>